<organism evidence="1 2">
    <name type="scientific">Dallia pectoralis</name>
    <name type="common">Alaska blackfish</name>
    <dbReference type="NCBI Taxonomy" id="75939"/>
    <lineage>
        <taxon>Eukaryota</taxon>
        <taxon>Metazoa</taxon>
        <taxon>Chordata</taxon>
        <taxon>Craniata</taxon>
        <taxon>Vertebrata</taxon>
        <taxon>Euteleostomi</taxon>
        <taxon>Actinopterygii</taxon>
        <taxon>Neopterygii</taxon>
        <taxon>Teleostei</taxon>
        <taxon>Protacanthopterygii</taxon>
        <taxon>Esociformes</taxon>
        <taxon>Umbridae</taxon>
        <taxon>Dallia</taxon>
    </lineage>
</organism>
<name>A0ACC2F2Z2_DALPE</name>
<dbReference type="Proteomes" id="UP001157502">
    <property type="component" value="Chromosome 35"/>
</dbReference>
<sequence length="72" mass="8268">MAGEEGRSQRQQPIALWCFNVPDQQHAGLDVNNPCFLKHRADRYNKTDEASLTCTPRPSLVCQSIERLREIQ</sequence>
<proteinExistence type="predicted"/>
<protein>
    <submittedName>
        <fullName evidence="1">Uncharacterized protein</fullName>
    </submittedName>
</protein>
<evidence type="ECO:0000313" key="2">
    <source>
        <dbReference type="Proteomes" id="UP001157502"/>
    </source>
</evidence>
<evidence type="ECO:0000313" key="1">
    <source>
        <dbReference type="EMBL" id="KAJ7985721.1"/>
    </source>
</evidence>
<comment type="caution">
    <text evidence="1">The sequence shown here is derived from an EMBL/GenBank/DDBJ whole genome shotgun (WGS) entry which is preliminary data.</text>
</comment>
<gene>
    <name evidence="1" type="ORF">DPEC_G00343400</name>
</gene>
<keyword evidence="2" id="KW-1185">Reference proteome</keyword>
<reference evidence="1" key="1">
    <citation type="submission" date="2021-05" db="EMBL/GenBank/DDBJ databases">
        <authorList>
            <person name="Pan Q."/>
            <person name="Jouanno E."/>
            <person name="Zahm M."/>
            <person name="Klopp C."/>
            <person name="Cabau C."/>
            <person name="Louis A."/>
            <person name="Berthelot C."/>
            <person name="Parey E."/>
            <person name="Roest Crollius H."/>
            <person name="Montfort J."/>
            <person name="Robinson-Rechavi M."/>
            <person name="Bouchez O."/>
            <person name="Lampietro C."/>
            <person name="Lopez Roques C."/>
            <person name="Donnadieu C."/>
            <person name="Postlethwait J."/>
            <person name="Bobe J."/>
            <person name="Dillon D."/>
            <person name="Chandos A."/>
            <person name="von Hippel F."/>
            <person name="Guiguen Y."/>
        </authorList>
    </citation>
    <scope>NUCLEOTIDE SEQUENCE</scope>
    <source>
        <strain evidence="1">YG-Jan2019</strain>
    </source>
</reference>
<accession>A0ACC2F2Z2</accession>
<dbReference type="EMBL" id="CM055762">
    <property type="protein sequence ID" value="KAJ7985721.1"/>
    <property type="molecule type" value="Genomic_DNA"/>
</dbReference>